<feature type="compositionally biased region" description="Basic and acidic residues" evidence="1">
    <location>
        <begin position="167"/>
        <end position="181"/>
    </location>
</feature>
<evidence type="ECO:0000256" key="1">
    <source>
        <dbReference type="SAM" id="MobiDB-lite"/>
    </source>
</evidence>
<feature type="compositionally biased region" description="Low complexity" evidence="1">
    <location>
        <begin position="146"/>
        <end position="166"/>
    </location>
</feature>
<dbReference type="OrthoDB" id="21248at2759"/>
<comment type="caution">
    <text evidence="2">The sequence shown here is derived from an EMBL/GenBank/DDBJ whole genome shotgun (WGS) entry which is preliminary data.</text>
</comment>
<gene>
    <name evidence="2" type="ORF">CYY_004037</name>
</gene>
<feature type="region of interest" description="Disordered" evidence="1">
    <location>
        <begin position="129"/>
        <end position="262"/>
    </location>
</feature>
<dbReference type="AlphaFoldDB" id="A0A8J4V5K0"/>
<evidence type="ECO:0000313" key="2">
    <source>
        <dbReference type="EMBL" id="KAF2074642.1"/>
    </source>
</evidence>
<sequence>MSTSHYNITKQTGNTFVYTPNSPIVTSHASEVSPRLHSQLSNEKVVKTERVVEEKTFTTTAAPLATAPLTAGALPTSSIPIPPPLPTWRVKNYTLPSNSYTSGFANNLLLQKGKLHHVPAPIEKKWLVDETPTSTGPSKILNNEQKSSSMKTGDTTTTTSKSSTFQKTDDGMLKKTERSETKTTTTIPKDPHVFDDISRDKGMAGTTTGPTTSATRPVSSSTYPANSSTYPASSSTHPSSTGHTTTGALASDHYTEPHKPSQIKHVKGIIKEKFGHITKNQRMEENGKVLEAQFEKEKFDYDTYQHNSGVKK</sequence>
<protein>
    <submittedName>
        <fullName evidence="2">Uncharacterized protein</fullName>
    </submittedName>
</protein>
<keyword evidence="3" id="KW-1185">Reference proteome</keyword>
<feature type="compositionally biased region" description="Basic and acidic residues" evidence="1">
    <location>
        <begin position="189"/>
        <end position="202"/>
    </location>
</feature>
<accession>A0A8J4V5K0</accession>
<feature type="compositionally biased region" description="Low complexity" evidence="1">
    <location>
        <begin position="227"/>
        <end position="248"/>
    </location>
</feature>
<name>A0A8J4V5K0_9MYCE</name>
<dbReference type="Proteomes" id="UP000695562">
    <property type="component" value="Unassembled WGS sequence"/>
</dbReference>
<proteinExistence type="predicted"/>
<evidence type="ECO:0000313" key="3">
    <source>
        <dbReference type="Proteomes" id="UP000695562"/>
    </source>
</evidence>
<feature type="compositionally biased region" description="Low complexity" evidence="1">
    <location>
        <begin position="204"/>
        <end position="215"/>
    </location>
</feature>
<reference evidence="2" key="1">
    <citation type="submission" date="2020-01" db="EMBL/GenBank/DDBJ databases">
        <title>Development of genomics and gene disruption for Polysphondylium violaceum indicates a role for the polyketide synthase stlB in stalk morphogenesis.</title>
        <authorList>
            <person name="Narita B."/>
            <person name="Kawabe Y."/>
            <person name="Kin K."/>
            <person name="Saito T."/>
            <person name="Gibbs R."/>
            <person name="Kuspa A."/>
            <person name="Muzny D."/>
            <person name="Queller D."/>
            <person name="Richards S."/>
            <person name="Strassman J."/>
            <person name="Sucgang R."/>
            <person name="Worley K."/>
            <person name="Schaap P."/>
        </authorList>
    </citation>
    <scope>NUCLEOTIDE SEQUENCE</scope>
    <source>
        <strain evidence="2">QSvi11</strain>
    </source>
</reference>
<dbReference type="EMBL" id="AJWJ01000136">
    <property type="protein sequence ID" value="KAF2074642.1"/>
    <property type="molecule type" value="Genomic_DNA"/>
</dbReference>
<feature type="compositionally biased region" description="Polar residues" evidence="1">
    <location>
        <begin position="131"/>
        <end position="145"/>
    </location>
</feature>
<organism evidence="2 3">
    <name type="scientific">Polysphondylium violaceum</name>
    <dbReference type="NCBI Taxonomy" id="133409"/>
    <lineage>
        <taxon>Eukaryota</taxon>
        <taxon>Amoebozoa</taxon>
        <taxon>Evosea</taxon>
        <taxon>Eumycetozoa</taxon>
        <taxon>Dictyostelia</taxon>
        <taxon>Dictyosteliales</taxon>
        <taxon>Dictyosteliaceae</taxon>
        <taxon>Polysphondylium</taxon>
    </lineage>
</organism>
<feature type="compositionally biased region" description="Polar residues" evidence="1">
    <location>
        <begin position="216"/>
        <end position="226"/>
    </location>
</feature>